<accession>A0AAP0FYY7</accession>
<gene>
    <name evidence="1" type="ORF">KSP39_PZI018277</name>
</gene>
<dbReference type="AlphaFoldDB" id="A0AAP0FYY7"/>
<evidence type="ECO:0000313" key="2">
    <source>
        <dbReference type="Proteomes" id="UP001418222"/>
    </source>
</evidence>
<dbReference type="EMBL" id="JBBWWQ010000016">
    <property type="protein sequence ID" value="KAK8926339.1"/>
    <property type="molecule type" value="Genomic_DNA"/>
</dbReference>
<protein>
    <submittedName>
        <fullName evidence="1">Uncharacterized protein</fullName>
    </submittedName>
</protein>
<evidence type="ECO:0000313" key="1">
    <source>
        <dbReference type="EMBL" id="KAK8926339.1"/>
    </source>
</evidence>
<proteinExistence type="predicted"/>
<dbReference type="PANTHER" id="PTHR11439:SF515">
    <property type="entry name" value="GAG-POL POLYPROTEIN"/>
    <property type="match status" value="1"/>
</dbReference>
<organism evidence="1 2">
    <name type="scientific">Platanthera zijinensis</name>
    <dbReference type="NCBI Taxonomy" id="2320716"/>
    <lineage>
        <taxon>Eukaryota</taxon>
        <taxon>Viridiplantae</taxon>
        <taxon>Streptophyta</taxon>
        <taxon>Embryophyta</taxon>
        <taxon>Tracheophyta</taxon>
        <taxon>Spermatophyta</taxon>
        <taxon>Magnoliopsida</taxon>
        <taxon>Liliopsida</taxon>
        <taxon>Asparagales</taxon>
        <taxon>Orchidaceae</taxon>
        <taxon>Orchidoideae</taxon>
        <taxon>Orchideae</taxon>
        <taxon>Orchidinae</taxon>
        <taxon>Platanthera</taxon>
    </lineage>
</organism>
<comment type="caution">
    <text evidence="1">The sequence shown here is derived from an EMBL/GenBank/DDBJ whole genome shotgun (WGS) entry which is preliminary data.</text>
</comment>
<sequence length="139" mass="15599">MAFYINDCLVSWNSQKQKTVALSSCEAEFMAATAAACQAMWLRSLLGELTGKESNTVKLFVDNRSTIALIKNPVFQGRSKHIDTRFHFIRERVEGGQIIVEFVRTDEQRADSLMKALPAVKLATMRHMLGVRNVGSHPD</sequence>
<reference evidence="1 2" key="1">
    <citation type="journal article" date="2022" name="Nat. Plants">
        <title>Genomes of leafy and leafless Platanthera orchids illuminate the evolution of mycoheterotrophy.</title>
        <authorList>
            <person name="Li M.H."/>
            <person name="Liu K.W."/>
            <person name="Li Z."/>
            <person name="Lu H.C."/>
            <person name="Ye Q.L."/>
            <person name="Zhang D."/>
            <person name="Wang J.Y."/>
            <person name="Li Y.F."/>
            <person name="Zhong Z.M."/>
            <person name="Liu X."/>
            <person name="Yu X."/>
            <person name="Liu D.K."/>
            <person name="Tu X.D."/>
            <person name="Liu B."/>
            <person name="Hao Y."/>
            <person name="Liao X.Y."/>
            <person name="Jiang Y.T."/>
            <person name="Sun W.H."/>
            <person name="Chen J."/>
            <person name="Chen Y.Q."/>
            <person name="Ai Y."/>
            <person name="Zhai J.W."/>
            <person name="Wu S.S."/>
            <person name="Zhou Z."/>
            <person name="Hsiao Y.Y."/>
            <person name="Wu W.L."/>
            <person name="Chen Y.Y."/>
            <person name="Lin Y.F."/>
            <person name="Hsu J.L."/>
            <person name="Li C.Y."/>
            <person name="Wang Z.W."/>
            <person name="Zhao X."/>
            <person name="Zhong W.Y."/>
            <person name="Ma X.K."/>
            <person name="Ma L."/>
            <person name="Huang J."/>
            <person name="Chen G.Z."/>
            <person name="Huang M.Z."/>
            <person name="Huang L."/>
            <person name="Peng D.H."/>
            <person name="Luo Y.B."/>
            <person name="Zou S.Q."/>
            <person name="Chen S.P."/>
            <person name="Lan S."/>
            <person name="Tsai W.C."/>
            <person name="Van de Peer Y."/>
            <person name="Liu Z.J."/>
        </authorList>
    </citation>
    <scope>NUCLEOTIDE SEQUENCE [LARGE SCALE GENOMIC DNA]</scope>
    <source>
        <strain evidence="1">Lor287</strain>
    </source>
</reference>
<dbReference type="PANTHER" id="PTHR11439">
    <property type="entry name" value="GAG-POL-RELATED RETROTRANSPOSON"/>
    <property type="match status" value="1"/>
</dbReference>
<keyword evidence="2" id="KW-1185">Reference proteome</keyword>
<dbReference type="CDD" id="cd09272">
    <property type="entry name" value="RNase_HI_RT_Ty1"/>
    <property type="match status" value="1"/>
</dbReference>
<name>A0AAP0FYY7_9ASPA</name>
<dbReference type="Proteomes" id="UP001418222">
    <property type="component" value="Unassembled WGS sequence"/>
</dbReference>